<dbReference type="InterPro" id="IPR008254">
    <property type="entry name" value="Flavodoxin/NO_synth"/>
</dbReference>
<dbReference type="SUPFAM" id="SSF52218">
    <property type="entry name" value="Flavoproteins"/>
    <property type="match status" value="1"/>
</dbReference>
<dbReference type="AlphaFoldDB" id="A0A2K9HZS2"/>
<protein>
    <submittedName>
        <fullName evidence="2">Flavodoxin</fullName>
    </submittedName>
</protein>
<dbReference type="Pfam" id="PF12682">
    <property type="entry name" value="Flavodoxin_4"/>
    <property type="match status" value="1"/>
</dbReference>
<sequence length="152" mass="17705">MKKTLIAYYSLTGTTKTLAGKIHKHFPDSDLYEITVSDDVYPTDMYEIADVDERIKQKKTWPKISQLPDVQQYTKIIIGGPVWGDNVPSPIISFLNEIQNYQGNIDEFHTDVGQIRHYEDNFRRYLGNLKVDAFFDANSDSLDYWFEQQTAR</sequence>
<name>A0A2K9HZS2_LACPE</name>
<comment type="caution">
    <text evidence="4">The sequence shown here is derived from an EMBL/GenBank/DDBJ whole genome shotgun (WGS) entry which is preliminary data.</text>
</comment>
<dbReference type="PROSITE" id="PS50902">
    <property type="entry name" value="FLAVODOXIN_LIKE"/>
    <property type="match status" value="1"/>
</dbReference>
<feature type="domain" description="Flavodoxin-like" evidence="1">
    <location>
        <begin position="4"/>
        <end position="152"/>
    </location>
</feature>
<evidence type="ECO:0000259" key="1">
    <source>
        <dbReference type="PROSITE" id="PS50902"/>
    </source>
</evidence>
<evidence type="ECO:0000313" key="6">
    <source>
        <dbReference type="Proteomes" id="UP000276249"/>
    </source>
</evidence>
<evidence type="ECO:0000313" key="5">
    <source>
        <dbReference type="Proteomes" id="UP000238378"/>
    </source>
</evidence>
<dbReference type="GO" id="GO:0016651">
    <property type="term" value="F:oxidoreductase activity, acting on NAD(P)H"/>
    <property type="evidence" value="ECO:0007669"/>
    <property type="project" value="UniProtKB-ARBA"/>
</dbReference>
<dbReference type="PANTHER" id="PTHR39201:SF1">
    <property type="entry name" value="FLAVODOXIN-LIKE DOMAIN-CONTAINING PROTEIN"/>
    <property type="match status" value="1"/>
</dbReference>
<dbReference type="RefSeq" id="WP_101873126.1">
    <property type="nucleotide sequence ID" value="NZ_BOUG01000006.1"/>
</dbReference>
<dbReference type="Proteomes" id="UP001263852">
    <property type="component" value="Unassembled WGS sequence"/>
</dbReference>
<dbReference type="Proteomes" id="UP000238378">
    <property type="component" value="Unassembled WGS sequence"/>
</dbReference>
<proteinExistence type="predicted"/>
<evidence type="ECO:0000313" key="4">
    <source>
        <dbReference type="EMBL" id="RMW47608.1"/>
    </source>
</evidence>
<dbReference type="GO" id="GO:0010181">
    <property type="term" value="F:FMN binding"/>
    <property type="evidence" value="ECO:0007669"/>
    <property type="project" value="InterPro"/>
</dbReference>
<dbReference type="KEGG" id="lpg:BB562_04800"/>
<dbReference type="Gene3D" id="3.40.50.360">
    <property type="match status" value="1"/>
</dbReference>
<dbReference type="EMBL" id="PVOB01000179">
    <property type="protein sequence ID" value="PRO94402.1"/>
    <property type="molecule type" value="Genomic_DNA"/>
</dbReference>
<organism evidence="4 6">
    <name type="scientific">Lactiplantibacillus pentosus</name>
    <name type="common">Lactobacillus pentosus</name>
    <dbReference type="NCBI Taxonomy" id="1589"/>
    <lineage>
        <taxon>Bacteria</taxon>
        <taxon>Bacillati</taxon>
        <taxon>Bacillota</taxon>
        <taxon>Bacilli</taxon>
        <taxon>Lactobacillales</taxon>
        <taxon>Lactobacillaceae</taxon>
        <taxon>Lactiplantibacillus</taxon>
    </lineage>
</organism>
<reference evidence="3 5" key="1">
    <citation type="submission" date="2018-03" db="EMBL/GenBank/DDBJ databases">
        <title>Draft Genome Sequences of six Lactobacillus pentosus Strains Isolated from Brines of Traditionally Fermented Spanish-Style Green Table Olives.</title>
        <authorList>
            <person name="Calero-Delgado B."/>
            <person name="Martin-Platero A.M."/>
            <person name="Perez-Pulido A.J."/>
            <person name="Benitez-Cabello A."/>
            <person name="Casimiro-Soriguer C.S."/>
            <person name="Martinez-Bueno M."/>
            <person name="Arroyo-Lopez F.N."/>
            <person name="Rodriguez-Gomez F."/>
            <person name="Bautista-Gallego J."/>
            <person name="Garrido-Fernandez A."/>
            <person name="Jimenez-Diaz R."/>
        </authorList>
    </citation>
    <scope>NUCLEOTIDE SEQUENCE [LARGE SCALE GENOMIC DNA]</scope>
    <source>
        <strain evidence="3 5">IG2</strain>
    </source>
</reference>
<dbReference type="Proteomes" id="UP000276249">
    <property type="component" value="Unassembled WGS sequence"/>
</dbReference>
<dbReference type="EMBL" id="RDCJ01000089">
    <property type="protein sequence ID" value="RMW47608.1"/>
    <property type="molecule type" value="Genomic_DNA"/>
</dbReference>
<accession>A0A2K9HZS2</accession>
<gene>
    <name evidence="3" type="ORF">C6Y08_10865</name>
    <name evidence="4" type="ORF">D6U18_08000</name>
    <name evidence="2" type="ORF">RI555_04935</name>
</gene>
<reference evidence="2" key="3">
    <citation type="submission" date="2023-08" db="EMBL/GenBank/DDBJ databases">
        <authorList>
            <person name="Page C.A."/>
            <person name="Perez-Diaz I.M."/>
        </authorList>
    </citation>
    <scope>NUCLEOTIDE SEQUENCE</scope>
    <source>
        <strain evidence="2">1.8.9</strain>
    </source>
</reference>
<evidence type="ECO:0000313" key="3">
    <source>
        <dbReference type="EMBL" id="PRO94402.1"/>
    </source>
</evidence>
<reference evidence="4 6" key="2">
    <citation type="submission" date="2018-10" db="EMBL/GenBank/DDBJ databases">
        <title>Genome sequences of five Lactobacillus pentosus strains isolated from brines of traditionally fermented spanish-style green table olives and differences between them.</title>
        <authorList>
            <person name="Jimenez Diaz R."/>
        </authorList>
    </citation>
    <scope>NUCLEOTIDE SEQUENCE [LARGE SCALE GENOMIC DNA]</scope>
    <source>
        <strain evidence="4 6">IG10</strain>
    </source>
</reference>
<evidence type="ECO:0000313" key="2">
    <source>
        <dbReference type="EMBL" id="MDT7038356.1"/>
    </source>
</evidence>
<dbReference type="InterPro" id="IPR029039">
    <property type="entry name" value="Flavoprotein-like_sf"/>
</dbReference>
<dbReference type="PANTHER" id="PTHR39201">
    <property type="entry name" value="EXPORTED PROTEIN-RELATED"/>
    <property type="match status" value="1"/>
</dbReference>
<dbReference type="EMBL" id="JAVLAO010000001">
    <property type="protein sequence ID" value="MDT7038356.1"/>
    <property type="molecule type" value="Genomic_DNA"/>
</dbReference>
<keyword evidence="5" id="KW-1185">Reference proteome</keyword>